<feature type="compositionally biased region" description="Polar residues" evidence="1">
    <location>
        <begin position="113"/>
        <end position="134"/>
    </location>
</feature>
<evidence type="ECO:0000256" key="1">
    <source>
        <dbReference type="SAM" id="MobiDB-lite"/>
    </source>
</evidence>
<dbReference type="EMBL" id="JAHLQT010044137">
    <property type="protein sequence ID" value="KAG7154569.1"/>
    <property type="molecule type" value="Genomic_DNA"/>
</dbReference>
<dbReference type="AlphaFoldDB" id="A0A8J5JK68"/>
<proteinExistence type="predicted"/>
<name>A0A8J5JK68_HOMAM</name>
<gene>
    <name evidence="2" type="ORF">Hamer_G019989</name>
</gene>
<evidence type="ECO:0000313" key="3">
    <source>
        <dbReference type="Proteomes" id="UP000747542"/>
    </source>
</evidence>
<dbReference type="Proteomes" id="UP000747542">
    <property type="component" value="Unassembled WGS sequence"/>
</dbReference>
<organism evidence="2 3">
    <name type="scientific">Homarus americanus</name>
    <name type="common">American lobster</name>
    <dbReference type="NCBI Taxonomy" id="6706"/>
    <lineage>
        <taxon>Eukaryota</taxon>
        <taxon>Metazoa</taxon>
        <taxon>Ecdysozoa</taxon>
        <taxon>Arthropoda</taxon>
        <taxon>Crustacea</taxon>
        <taxon>Multicrustacea</taxon>
        <taxon>Malacostraca</taxon>
        <taxon>Eumalacostraca</taxon>
        <taxon>Eucarida</taxon>
        <taxon>Decapoda</taxon>
        <taxon>Pleocyemata</taxon>
        <taxon>Astacidea</taxon>
        <taxon>Nephropoidea</taxon>
        <taxon>Nephropidae</taxon>
        <taxon>Homarus</taxon>
    </lineage>
</organism>
<comment type="caution">
    <text evidence="2">The sequence shown here is derived from an EMBL/GenBank/DDBJ whole genome shotgun (WGS) entry which is preliminary data.</text>
</comment>
<reference evidence="2" key="1">
    <citation type="journal article" date="2021" name="Sci. Adv.">
        <title>The American lobster genome reveals insights on longevity, neural, and immune adaptations.</title>
        <authorList>
            <person name="Polinski J.M."/>
            <person name="Zimin A.V."/>
            <person name="Clark K.F."/>
            <person name="Kohn A.B."/>
            <person name="Sadowski N."/>
            <person name="Timp W."/>
            <person name="Ptitsyn A."/>
            <person name="Khanna P."/>
            <person name="Romanova D.Y."/>
            <person name="Williams P."/>
            <person name="Greenwood S.J."/>
            <person name="Moroz L.L."/>
            <person name="Walt D.R."/>
            <person name="Bodnar A.G."/>
        </authorList>
    </citation>
    <scope>NUCLEOTIDE SEQUENCE</scope>
    <source>
        <strain evidence="2">GMGI-L3</strain>
    </source>
</reference>
<feature type="compositionally biased region" description="Polar residues" evidence="1">
    <location>
        <begin position="85"/>
        <end position="103"/>
    </location>
</feature>
<accession>A0A8J5JK68</accession>
<evidence type="ECO:0000313" key="2">
    <source>
        <dbReference type="EMBL" id="KAG7154569.1"/>
    </source>
</evidence>
<protein>
    <submittedName>
        <fullName evidence="2">Uncharacterized protein</fullName>
    </submittedName>
</protein>
<keyword evidence="3" id="KW-1185">Reference proteome</keyword>
<feature type="region of interest" description="Disordered" evidence="1">
    <location>
        <begin position="61"/>
        <end position="141"/>
    </location>
</feature>
<sequence>MISTAWQVSYSDINVHMGIKLKTVSATTARGGEGDPHYQKTFLSSDVQGCLTLALSLHNPDKDDYLSHPTAGYDTFGSRPGGYYSQGQEPGQGDSTCPGNTSDHLQHPHSHSDYGSSQCYNERQGHDSYSSQPGYSEYRQEYTPSRVQVTAKVLFGSVSAISNLKQKKKTKK</sequence>